<dbReference type="AlphaFoldDB" id="A0A068XUY5"/>
<sequence>MEDQADVSGCSKTKTSWRLKTVWQAKQKEVLLSVFAKTP</sequence>
<evidence type="ECO:0000313" key="1">
    <source>
        <dbReference type="EMBL" id="CDS36061.2"/>
    </source>
</evidence>
<name>A0A068XUY5_ECHMU</name>
<keyword evidence="2" id="KW-1185">Reference proteome</keyword>
<accession>A0A068XUY5</accession>
<dbReference type="Proteomes" id="UP000017246">
    <property type="component" value="Unassembled WGS sequence"/>
</dbReference>
<gene>
    <name evidence="1" type="ORF">EmuJ_001203400</name>
</gene>
<proteinExistence type="predicted"/>
<dbReference type="EMBL" id="LN901960">
    <property type="protein sequence ID" value="CDS36061.2"/>
    <property type="molecule type" value="Genomic_DNA"/>
</dbReference>
<reference evidence="1" key="2">
    <citation type="submission" date="2015-11" db="EMBL/GenBank/DDBJ databases">
        <authorList>
            <person name="Zhang Y."/>
            <person name="Guo Z."/>
        </authorList>
    </citation>
    <scope>NUCLEOTIDE SEQUENCE</scope>
</reference>
<evidence type="ECO:0000313" key="2">
    <source>
        <dbReference type="Proteomes" id="UP000017246"/>
    </source>
</evidence>
<organism evidence="1 2">
    <name type="scientific">Echinococcus multilocularis</name>
    <name type="common">Fox tapeworm</name>
    <dbReference type="NCBI Taxonomy" id="6211"/>
    <lineage>
        <taxon>Eukaryota</taxon>
        <taxon>Metazoa</taxon>
        <taxon>Spiralia</taxon>
        <taxon>Lophotrochozoa</taxon>
        <taxon>Platyhelminthes</taxon>
        <taxon>Cestoda</taxon>
        <taxon>Eucestoda</taxon>
        <taxon>Cyclophyllidea</taxon>
        <taxon>Taeniidae</taxon>
        <taxon>Echinococcus</taxon>
    </lineage>
</organism>
<reference evidence="1" key="1">
    <citation type="journal article" date="2013" name="Nature">
        <title>The genomes of four tapeworm species reveal adaptations to parasitism.</title>
        <authorList>
            <person name="Tsai I.J."/>
            <person name="Zarowiecki M."/>
            <person name="Holroyd N."/>
            <person name="Garciarrubio A."/>
            <person name="Sanchez-Flores A."/>
            <person name="Brooks K.L."/>
            <person name="Tracey A."/>
            <person name="Bobes R.J."/>
            <person name="Fragoso G."/>
            <person name="Sciutto E."/>
            <person name="Aslett M."/>
            <person name="Beasley H."/>
            <person name="Bennett H.M."/>
            <person name="Cai J."/>
            <person name="Camicia F."/>
            <person name="Clark R."/>
            <person name="Cucher M."/>
            <person name="De Silva N."/>
            <person name="Day T.A."/>
            <person name="Deplazes P."/>
            <person name="Estrada K."/>
            <person name="Fernandez C."/>
            <person name="Holland P.W."/>
            <person name="Hou J."/>
            <person name="Hu S."/>
            <person name="Huckvale T."/>
            <person name="Hung S.S."/>
            <person name="Kamenetzky L."/>
            <person name="Keane J.A."/>
            <person name="Kiss F."/>
            <person name="Koziol U."/>
            <person name="Lambert O."/>
            <person name="Liu K."/>
            <person name="Luo X."/>
            <person name="Luo Y."/>
            <person name="Macchiaroli N."/>
            <person name="Nichol S."/>
            <person name="Paps J."/>
            <person name="Parkinson J."/>
            <person name="Pouchkina-Stantcheva N."/>
            <person name="Riddiford N."/>
            <person name="Rosenzvit M."/>
            <person name="Salinas G."/>
            <person name="Wasmuth J.D."/>
            <person name="Zamanian M."/>
            <person name="Zheng Y."/>
            <person name="Cai X."/>
            <person name="Soberon X."/>
            <person name="Olson P.D."/>
            <person name="Laclette J.P."/>
            <person name="Brehm K."/>
            <person name="Berriman M."/>
            <person name="Garciarrubio A."/>
            <person name="Bobes R.J."/>
            <person name="Fragoso G."/>
            <person name="Sanchez-Flores A."/>
            <person name="Estrada K."/>
            <person name="Cevallos M.A."/>
            <person name="Morett E."/>
            <person name="Gonzalez V."/>
            <person name="Portillo T."/>
            <person name="Ochoa-Leyva A."/>
            <person name="Jose M.V."/>
            <person name="Sciutto E."/>
            <person name="Landa A."/>
            <person name="Jimenez L."/>
            <person name="Valdes V."/>
            <person name="Carrero J.C."/>
            <person name="Larralde C."/>
            <person name="Morales-Montor J."/>
            <person name="Limon-Lason J."/>
            <person name="Soberon X."/>
            <person name="Laclette J.P."/>
        </authorList>
    </citation>
    <scope>NUCLEOTIDE SEQUENCE [LARGE SCALE GENOMIC DNA]</scope>
</reference>
<protein>
    <submittedName>
        <fullName evidence="1">Uncharacterized protein</fullName>
    </submittedName>
</protein>